<dbReference type="InterPro" id="IPR020422">
    <property type="entry name" value="TYR_PHOSPHATASE_DUAL_dom"/>
</dbReference>
<dbReference type="SUPFAM" id="SSF52799">
    <property type="entry name" value="(Phosphotyrosine protein) phosphatases II"/>
    <property type="match status" value="1"/>
</dbReference>
<dbReference type="InterPro" id="IPR029021">
    <property type="entry name" value="Prot-tyrosine_phosphatase-like"/>
</dbReference>
<dbReference type="OrthoDB" id="9806482at2"/>
<protein>
    <recommendedName>
        <fullName evidence="1">Tyrosine specific protein phosphatases domain-containing protein</fullName>
    </recommendedName>
</protein>
<proteinExistence type="predicted"/>
<dbReference type="InterPro" id="IPR055214">
    <property type="entry name" value="PTP-NADK"/>
</dbReference>
<evidence type="ECO:0000313" key="2">
    <source>
        <dbReference type="EMBL" id="KFE68068.1"/>
    </source>
</evidence>
<dbReference type="EMBL" id="JMCB01000006">
    <property type="protein sequence ID" value="KFE68068.1"/>
    <property type="molecule type" value="Genomic_DNA"/>
</dbReference>
<accession>A0A085WK55</accession>
<dbReference type="SMART" id="SM00195">
    <property type="entry name" value="DSPc"/>
    <property type="match status" value="1"/>
</dbReference>
<dbReference type="InterPro" id="IPR000387">
    <property type="entry name" value="Tyr_Pase_dom"/>
</dbReference>
<sequence>MNVSLLREVHHVPGVRGWVRKQVLRSVARVVEWTTKLPGRGMNVSQVNDWLWVGGSVSRSQYAALKAQGITAVIDLRAERVDDAAALAALGIELLHLPVTDRYPPSVEQLMKGVEWALPRLKAGGKLYTHCEHGVGRGPLMGLAVLVAQGADVKEAYRALRERRWQATLNDRQLGGLADFTVAWEARKAPERVSLPPASPGATGT</sequence>
<dbReference type="Proteomes" id="UP000028725">
    <property type="component" value="Unassembled WGS sequence"/>
</dbReference>
<dbReference type="Pfam" id="PF22741">
    <property type="entry name" value="PTP-NADK"/>
    <property type="match status" value="1"/>
</dbReference>
<comment type="caution">
    <text evidence="2">The sequence shown here is derived from an EMBL/GenBank/DDBJ whole genome shotgun (WGS) entry which is preliminary data.</text>
</comment>
<organism evidence="2 3">
    <name type="scientific">Hyalangium minutum</name>
    <dbReference type="NCBI Taxonomy" id="394096"/>
    <lineage>
        <taxon>Bacteria</taxon>
        <taxon>Pseudomonadati</taxon>
        <taxon>Myxococcota</taxon>
        <taxon>Myxococcia</taxon>
        <taxon>Myxococcales</taxon>
        <taxon>Cystobacterineae</taxon>
        <taxon>Archangiaceae</taxon>
        <taxon>Hyalangium</taxon>
    </lineage>
</organism>
<evidence type="ECO:0000259" key="1">
    <source>
        <dbReference type="PROSITE" id="PS50056"/>
    </source>
</evidence>
<gene>
    <name evidence="2" type="ORF">DB31_7305</name>
</gene>
<dbReference type="Gene3D" id="3.90.190.10">
    <property type="entry name" value="Protein tyrosine phosphatase superfamily"/>
    <property type="match status" value="1"/>
</dbReference>
<dbReference type="AlphaFoldDB" id="A0A085WK55"/>
<dbReference type="RefSeq" id="WP_044188526.1">
    <property type="nucleotide sequence ID" value="NZ_JMCB01000006.1"/>
</dbReference>
<evidence type="ECO:0000313" key="3">
    <source>
        <dbReference type="Proteomes" id="UP000028725"/>
    </source>
</evidence>
<dbReference type="PANTHER" id="PTHR47216">
    <property type="match status" value="1"/>
</dbReference>
<dbReference type="PROSITE" id="PS50056">
    <property type="entry name" value="TYR_PHOSPHATASE_2"/>
    <property type="match status" value="1"/>
</dbReference>
<keyword evidence="3" id="KW-1185">Reference proteome</keyword>
<feature type="domain" description="Tyrosine specific protein phosphatases" evidence="1">
    <location>
        <begin position="108"/>
        <end position="175"/>
    </location>
</feature>
<dbReference type="PANTHER" id="PTHR47216:SF4">
    <property type="entry name" value="OS01G0859400 PROTEIN"/>
    <property type="match status" value="1"/>
</dbReference>
<dbReference type="STRING" id="394096.DB31_7305"/>
<reference evidence="2 3" key="1">
    <citation type="submission" date="2014-04" db="EMBL/GenBank/DDBJ databases">
        <title>Genome assembly of Hyalangium minutum DSM 14724.</title>
        <authorList>
            <person name="Sharma G."/>
            <person name="Subramanian S."/>
        </authorList>
    </citation>
    <scope>NUCLEOTIDE SEQUENCE [LARGE SCALE GENOMIC DNA]</scope>
    <source>
        <strain evidence="2 3">DSM 14724</strain>
    </source>
</reference>
<dbReference type="PATRIC" id="fig|394096.3.peg.3346"/>
<name>A0A085WK55_9BACT</name>